<dbReference type="Pfam" id="PF13669">
    <property type="entry name" value="Glyoxalase_4"/>
    <property type="match status" value="1"/>
</dbReference>
<dbReference type="GO" id="GO:0004493">
    <property type="term" value="F:methylmalonyl-CoA epimerase activity"/>
    <property type="evidence" value="ECO:0007669"/>
    <property type="project" value="TreeGrafter"/>
</dbReference>
<protein>
    <submittedName>
        <fullName evidence="4">Conserved hypothetical secreted protein</fullName>
    </submittedName>
</protein>
<dbReference type="SUPFAM" id="SSF54593">
    <property type="entry name" value="Glyoxalase/Bleomycin resistance protein/Dihydroxybiphenyl dioxygenase"/>
    <property type="match status" value="1"/>
</dbReference>
<dbReference type="PROSITE" id="PS51819">
    <property type="entry name" value="VOC"/>
    <property type="match status" value="1"/>
</dbReference>
<dbReference type="eggNOG" id="COG0346">
    <property type="taxonomic scope" value="Bacteria"/>
</dbReference>
<accession>A0A081G4D7</accession>
<sequence length="195" mass="21862">MKKPIQRFMLACAIFTHSLLSVAATPGMRGTDHFGFTVPDAQEAVGFLVDVMGCEAFFTIGPFGPFEDNWMTDNLNVHPRAEIPVAHLVRCGNGTNFEIFEYTAPDQRREQPRNSDIGGHHIAFYVDDLDSAIAYMKGRGVEFLGQPHPFTSGPLEGLTWIYFMAPWGMQMELVSAPDGKAYERSTESRLWDPRN</sequence>
<dbReference type="GO" id="GO:0046491">
    <property type="term" value="P:L-methylmalonyl-CoA metabolic process"/>
    <property type="evidence" value="ECO:0007669"/>
    <property type="project" value="TreeGrafter"/>
</dbReference>
<reference evidence="4 5" key="1">
    <citation type="submission" date="2014-04" db="EMBL/GenBank/DDBJ databases">
        <title>Marinobacterium kochiensis sp. nov., isolated from sediment sample collected from Kochi backwaters in Kerala, India.</title>
        <authorList>
            <person name="Singh A."/>
            <person name="Pinnaka A.K."/>
        </authorList>
    </citation>
    <scope>NUCLEOTIDE SEQUENCE [LARGE SCALE GENOMIC DNA]</scope>
    <source>
        <strain evidence="4 5">AK27</strain>
    </source>
</reference>
<proteinExistence type="predicted"/>
<dbReference type="PANTHER" id="PTHR43048">
    <property type="entry name" value="METHYLMALONYL-COA EPIMERASE"/>
    <property type="match status" value="1"/>
</dbReference>
<dbReference type="InterPro" id="IPR051785">
    <property type="entry name" value="MMCE/EMCE_epimerase"/>
</dbReference>
<feature type="signal peptide" evidence="2">
    <location>
        <begin position="1"/>
        <end position="23"/>
    </location>
</feature>
<name>A0A081G4D7_9GAMM</name>
<evidence type="ECO:0000313" key="5">
    <source>
        <dbReference type="Proteomes" id="UP000028252"/>
    </source>
</evidence>
<keyword evidence="1" id="KW-0479">Metal-binding</keyword>
<dbReference type="RefSeq" id="WP_197027441.1">
    <property type="nucleotide sequence ID" value="NZ_JMQN01000007.1"/>
</dbReference>
<dbReference type="GO" id="GO:0046872">
    <property type="term" value="F:metal ion binding"/>
    <property type="evidence" value="ECO:0007669"/>
    <property type="project" value="UniProtKB-KW"/>
</dbReference>
<evidence type="ECO:0000256" key="1">
    <source>
        <dbReference type="ARBA" id="ARBA00022723"/>
    </source>
</evidence>
<dbReference type="Gene3D" id="3.10.180.10">
    <property type="entry name" value="2,3-Dihydroxybiphenyl 1,2-Dioxygenase, domain 1"/>
    <property type="match status" value="1"/>
</dbReference>
<feature type="domain" description="VOC" evidence="3">
    <location>
        <begin position="30"/>
        <end position="176"/>
    </location>
</feature>
<comment type="caution">
    <text evidence="4">The sequence shown here is derived from an EMBL/GenBank/DDBJ whole genome shotgun (WGS) entry which is preliminary data.</text>
</comment>
<evidence type="ECO:0000259" key="3">
    <source>
        <dbReference type="PROSITE" id="PS51819"/>
    </source>
</evidence>
<feature type="chain" id="PRO_5001757537" evidence="2">
    <location>
        <begin position="24"/>
        <end position="195"/>
    </location>
</feature>
<keyword evidence="5" id="KW-1185">Reference proteome</keyword>
<dbReference type="AlphaFoldDB" id="A0A081G4D7"/>
<dbReference type="InterPro" id="IPR037523">
    <property type="entry name" value="VOC_core"/>
</dbReference>
<dbReference type="PATRIC" id="fig|1232683.4.peg.161"/>
<dbReference type="InterPro" id="IPR029068">
    <property type="entry name" value="Glyas_Bleomycin-R_OHBP_Dase"/>
</dbReference>
<dbReference type="PANTHER" id="PTHR43048:SF3">
    <property type="entry name" value="METHYLMALONYL-COA EPIMERASE, MITOCHONDRIAL"/>
    <property type="match status" value="1"/>
</dbReference>
<gene>
    <name evidence="4" type="ORF">ADIMK_0164</name>
</gene>
<evidence type="ECO:0000313" key="4">
    <source>
        <dbReference type="EMBL" id="KEA65642.1"/>
    </source>
</evidence>
<evidence type="ECO:0000256" key="2">
    <source>
        <dbReference type="SAM" id="SignalP"/>
    </source>
</evidence>
<organism evidence="4 5">
    <name type="scientific">Marinobacterium lacunae</name>
    <dbReference type="NCBI Taxonomy" id="1232683"/>
    <lineage>
        <taxon>Bacteria</taxon>
        <taxon>Pseudomonadati</taxon>
        <taxon>Pseudomonadota</taxon>
        <taxon>Gammaproteobacteria</taxon>
        <taxon>Oceanospirillales</taxon>
        <taxon>Oceanospirillaceae</taxon>
        <taxon>Marinobacterium</taxon>
    </lineage>
</organism>
<dbReference type="Proteomes" id="UP000028252">
    <property type="component" value="Unassembled WGS sequence"/>
</dbReference>
<dbReference type="STRING" id="1232683.ADIMK_0164"/>
<dbReference type="EMBL" id="JMQN01000007">
    <property type="protein sequence ID" value="KEA65642.1"/>
    <property type="molecule type" value="Genomic_DNA"/>
</dbReference>
<keyword evidence="2" id="KW-0732">Signal</keyword>